<dbReference type="SUPFAM" id="SSF100879">
    <property type="entry name" value="Lesion bypass DNA polymerase (Y-family), little finger domain"/>
    <property type="match status" value="1"/>
</dbReference>
<comment type="subunit">
    <text evidence="4">Monomer.</text>
</comment>
<evidence type="ECO:0000256" key="1">
    <source>
        <dbReference type="ARBA" id="ARBA00010945"/>
    </source>
</evidence>
<gene>
    <name evidence="4 7" type="primary">dinB</name>
    <name evidence="7" type="ORF">QNJ86_01050</name>
</gene>
<dbReference type="HAMAP" id="MF_01113">
    <property type="entry name" value="DNApol_IV"/>
    <property type="match status" value="1"/>
</dbReference>
<evidence type="ECO:0000259" key="6">
    <source>
        <dbReference type="PROSITE" id="PS50173"/>
    </source>
</evidence>
<accession>A0ABT7DIN3</accession>
<keyword evidence="4" id="KW-0234">DNA repair</keyword>
<dbReference type="EMBL" id="JASJEU010000003">
    <property type="protein sequence ID" value="MDJ1649379.1"/>
    <property type="molecule type" value="Genomic_DNA"/>
</dbReference>
<feature type="region of interest" description="Disordered" evidence="5">
    <location>
        <begin position="1"/>
        <end position="37"/>
    </location>
</feature>
<keyword evidence="4" id="KW-0227">DNA damage</keyword>
<dbReference type="InterPro" id="IPR043502">
    <property type="entry name" value="DNA/RNA_pol_sf"/>
</dbReference>
<dbReference type="InterPro" id="IPR050116">
    <property type="entry name" value="DNA_polymerase-Y"/>
</dbReference>
<organism evidence="7 8">
    <name type="scientific">Gordonibacter faecis</name>
    <dbReference type="NCBI Taxonomy" id="3047475"/>
    <lineage>
        <taxon>Bacteria</taxon>
        <taxon>Bacillati</taxon>
        <taxon>Actinomycetota</taxon>
        <taxon>Coriobacteriia</taxon>
        <taxon>Eggerthellales</taxon>
        <taxon>Eggerthellaceae</taxon>
        <taxon>Gordonibacter</taxon>
    </lineage>
</organism>
<comment type="catalytic activity">
    <reaction evidence="3 4">
        <text>DNA(n) + a 2'-deoxyribonucleoside 5'-triphosphate = DNA(n+1) + diphosphate</text>
        <dbReference type="Rhea" id="RHEA:22508"/>
        <dbReference type="Rhea" id="RHEA-COMP:17339"/>
        <dbReference type="Rhea" id="RHEA-COMP:17340"/>
        <dbReference type="ChEBI" id="CHEBI:33019"/>
        <dbReference type="ChEBI" id="CHEBI:61560"/>
        <dbReference type="ChEBI" id="CHEBI:173112"/>
        <dbReference type="EC" id="2.7.7.7"/>
    </reaction>
</comment>
<feature type="binding site" evidence="4">
    <location>
        <position position="55"/>
    </location>
    <ligand>
        <name>Mg(2+)</name>
        <dbReference type="ChEBI" id="CHEBI:18420"/>
    </ligand>
</feature>
<dbReference type="PANTHER" id="PTHR11076:SF33">
    <property type="entry name" value="DNA POLYMERASE KAPPA"/>
    <property type="match status" value="1"/>
</dbReference>
<keyword evidence="4" id="KW-0235">DNA replication</keyword>
<dbReference type="InterPro" id="IPR043128">
    <property type="entry name" value="Rev_trsase/Diguanyl_cyclase"/>
</dbReference>
<evidence type="ECO:0000313" key="7">
    <source>
        <dbReference type="EMBL" id="MDJ1649379.1"/>
    </source>
</evidence>
<feature type="domain" description="UmuC" evidence="6">
    <location>
        <begin position="51"/>
        <end position="231"/>
    </location>
</feature>
<evidence type="ECO:0000256" key="4">
    <source>
        <dbReference type="HAMAP-Rule" id="MF_01113"/>
    </source>
</evidence>
<comment type="caution">
    <text evidence="7">The sequence shown here is derived from an EMBL/GenBank/DDBJ whole genome shotgun (WGS) entry which is preliminary data.</text>
</comment>
<comment type="subcellular location">
    <subcellularLocation>
        <location evidence="4">Cytoplasm</location>
    </subcellularLocation>
</comment>
<dbReference type="InterPro" id="IPR036775">
    <property type="entry name" value="DNA_pol_Y-fam_lit_finger_sf"/>
</dbReference>
<comment type="function">
    <text evidence="2 4">Poorly processive, error-prone DNA polymerase involved in untargeted mutagenesis. Copies undamaged DNA at stalled replication forks, which arise in vivo from mismatched or misaligned primer ends. These misaligned primers can be extended by PolIV. Exhibits no 3'-5' exonuclease (proofreading) activity. May be involved in translesional synthesis, in conjunction with the beta clamp from PolIII.</text>
</comment>
<dbReference type="InterPro" id="IPR022880">
    <property type="entry name" value="DNApol_IV"/>
</dbReference>
<keyword evidence="4" id="KW-0238">DNA-binding</keyword>
<dbReference type="SUPFAM" id="SSF56672">
    <property type="entry name" value="DNA/RNA polymerases"/>
    <property type="match status" value="1"/>
</dbReference>
<dbReference type="Pfam" id="PF00817">
    <property type="entry name" value="IMS"/>
    <property type="match status" value="1"/>
</dbReference>
<feature type="site" description="Substrate discrimination" evidence="4">
    <location>
        <position position="60"/>
    </location>
</feature>
<comment type="cofactor">
    <cofactor evidence="4">
        <name>Mg(2+)</name>
        <dbReference type="ChEBI" id="CHEBI:18420"/>
    </cofactor>
    <text evidence="4">Binds 2 magnesium ions per subunit.</text>
</comment>
<dbReference type="PROSITE" id="PS50173">
    <property type="entry name" value="UMUC"/>
    <property type="match status" value="1"/>
</dbReference>
<dbReference type="Gene3D" id="3.40.1170.60">
    <property type="match status" value="1"/>
</dbReference>
<dbReference type="PANTHER" id="PTHR11076">
    <property type="entry name" value="DNA REPAIR POLYMERASE UMUC / TRANSFERASE FAMILY MEMBER"/>
    <property type="match status" value="1"/>
</dbReference>
<dbReference type="Pfam" id="PF11799">
    <property type="entry name" value="IMS_C"/>
    <property type="match status" value="1"/>
</dbReference>
<comment type="similarity">
    <text evidence="1 4">Belongs to the DNA polymerase type-Y family.</text>
</comment>
<evidence type="ECO:0000256" key="2">
    <source>
        <dbReference type="ARBA" id="ARBA00025589"/>
    </source>
</evidence>
<evidence type="ECO:0000256" key="3">
    <source>
        <dbReference type="ARBA" id="ARBA00049244"/>
    </source>
</evidence>
<dbReference type="CDD" id="cd03586">
    <property type="entry name" value="PolY_Pol_IV_kappa"/>
    <property type="match status" value="1"/>
</dbReference>
<keyword evidence="4" id="KW-0479">Metal-binding</keyword>
<evidence type="ECO:0000256" key="5">
    <source>
        <dbReference type="SAM" id="MobiDB-lite"/>
    </source>
</evidence>
<keyword evidence="4" id="KW-0239">DNA-directed DNA polymerase</keyword>
<dbReference type="RefSeq" id="WP_283830708.1">
    <property type="nucleotide sequence ID" value="NZ_JASJEU010000003.1"/>
</dbReference>
<keyword evidence="8" id="KW-1185">Reference proteome</keyword>
<dbReference type="EC" id="2.7.7.7" evidence="4"/>
<dbReference type="Proteomes" id="UP001232750">
    <property type="component" value="Unassembled WGS sequence"/>
</dbReference>
<feature type="compositionally biased region" description="Low complexity" evidence="5">
    <location>
        <begin position="14"/>
        <end position="30"/>
    </location>
</feature>
<keyword evidence="4" id="KW-0963">Cytoplasm</keyword>
<feature type="active site" evidence="4">
    <location>
        <position position="151"/>
    </location>
</feature>
<protein>
    <recommendedName>
        <fullName evidence="4">DNA polymerase IV</fullName>
        <shortName evidence="4">Pol IV</shortName>
        <ecNumber evidence="4">2.7.7.7</ecNumber>
    </recommendedName>
</protein>
<dbReference type="GO" id="GO:0003887">
    <property type="term" value="F:DNA-directed DNA polymerase activity"/>
    <property type="evidence" value="ECO:0007669"/>
    <property type="project" value="UniProtKB-EC"/>
</dbReference>
<dbReference type="Gene3D" id="3.30.70.270">
    <property type="match status" value="1"/>
</dbReference>
<dbReference type="NCBIfam" id="NF002677">
    <property type="entry name" value="PRK02406.1"/>
    <property type="match status" value="1"/>
</dbReference>
<dbReference type="InterPro" id="IPR017961">
    <property type="entry name" value="DNA_pol_Y-fam_little_finger"/>
</dbReference>
<dbReference type="InterPro" id="IPR001126">
    <property type="entry name" value="UmuC"/>
</dbReference>
<keyword evidence="4 7" id="KW-0548">Nucleotidyltransferase</keyword>
<proteinExistence type="inferred from homology"/>
<keyword evidence="4" id="KW-0515">Mutator protein</keyword>
<name>A0ABT7DIN3_9ACTN</name>
<dbReference type="Gene3D" id="3.30.1490.100">
    <property type="entry name" value="DNA polymerase, Y-family, little finger domain"/>
    <property type="match status" value="1"/>
</dbReference>
<keyword evidence="4 7" id="KW-0808">Transferase</keyword>
<sequence length="462" mass="50343">MKPEFPQSAAPLHGASTPARAAGTATTPASVENTGAERDALPLEPWEGPAILLVDLDAFFASVEQLDHPAWRGKPVVVGGDADKHGVVSTASYEARVFGVRSAMPASTAKRLCPQAIWTHGHFDRYREMSNKIMDILRAETPHVQQVSIDEAFLDVTPTTVNREHPVAVARRIQVRVEELGVTCSIGVGTSKTIAKIASDMDKPRGLTVVYPGGERDFLAPLPVRTMSGIGAAAEEKLRTRGIRTLGQLADADLNMLVRLFGKNGRVMHLRANGGDDAPVEQDDIVKSVSNEMTFAVDLTERTDMEAAIATMAAKVGRRLRRKGLRGHTLSLRVKFNDLSVRSVQRQLPNPSDDELAYTPLLYRMVDEIWRPGMPLRLIGVGMSGFDEVAVVQESLFDVAEAAPTEDDVEPVIADARKRRGLIEATDLVKNRFGESAVRFGHELRNDENTTGSAAKNPADYK</sequence>
<reference evidence="7 8" key="1">
    <citation type="submission" date="2023-05" db="EMBL/GenBank/DDBJ databases">
        <title>Gordonibacter KGMB12511T sp. nov., isolated from faeces of healthy Korean.</title>
        <authorList>
            <person name="Kim H.S."/>
            <person name="Kim J.-S."/>
            <person name="Suh M.K."/>
            <person name="Eom M.K."/>
            <person name="Do H.E."/>
            <person name="Lee J.-S."/>
        </authorList>
    </citation>
    <scope>NUCLEOTIDE SEQUENCE [LARGE SCALE GENOMIC DNA]</scope>
    <source>
        <strain evidence="7 8">KGMB12511</strain>
    </source>
</reference>
<evidence type="ECO:0000313" key="8">
    <source>
        <dbReference type="Proteomes" id="UP001232750"/>
    </source>
</evidence>
<feature type="binding site" evidence="4">
    <location>
        <position position="150"/>
    </location>
    <ligand>
        <name>Mg(2+)</name>
        <dbReference type="ChEBI" id="CHEBI:18420"/>
    </ligand>
</feature>
<keyword evidence="4" id="KW-0460">Magnesium</keyword>
<dbReference type="Gene3D" id="1.10.150.20">
    <property type="entry name" value="5' to 3' exonuclease, C-terminal subdomain"/>
    <property type="match status" value="1"/>
</dbReference>